<evidence type="ECO:0000256" key="9">
    <source>
        <dbReference type="SAM" id="Phobius"/>
    </source>
</evidence>
<dbReference type="InterPro" id="IPR055348">
    <property type="entry name" value="DctQ"/>
</dbReference>
<evidence type="ECO:0000256" key="2">
    <source>
        <dbReference type="ARBA" id="ARBA00022448"/>
    </source>
</evidence>
<evidence type="ECO:0000256" key="5">
    <source>
        <dbReference type="ARBA" id="ARBA00022692"/>
    </source>
</evidence>
<evidence type="ECO:0000313" key="12">
    <source>
        <dbReference type="Proteomes" id="UP001165962"/>
    </source>
</evidence>
<evidence type="ECO:0000256" key="6">
    <source>
        <dbReference type="ARBA" id="ARBA00022989"/>
    </source>
</evidence>
<dbReference type="PANTHER" id="PTHR35011:SF11">
    <property type="entry name" value="TRAP TRANSPORTER SMALL PERMEASE PROTEIN"/>
    <property type="match status" value="1"/>
</dbReference>
<evidence type="ECO:0000313" key="11">
    <source>
        <dbReference type="EMBL" id="NHN34933.1"/>
    </source>
</evidence>
<sequence>MKRISRVFLAIDSALEAFSLMALLTMIIIVTIQVITRKLFNFVFFWSEEITLLLLIWFSFMGIAIGFREKLHMGMDSFTNLFPASFNRVLDKVIYASIFLFGLYLIYYGWDFTLMMNESELAATGLPNSITYVIMPITGVMTSIYSLLQFFGIETKRHQGIDEGEGGH</sequence>
<dbReference type="RefSeq" id="WP_166156814.1">
    <property type="nucleotide sequence ID" value="NZ_JAAOIW010000024.1"/>
</dbReference>
<dbReference type="Pfam" id="PF04290">
    <property type="entry name" value="DctQ"/>
    <property type="match status" value="1"/>
</dbReference>
<organism evidence="11 12">
    <name type="scientific">Paenibacillus agricola</name>
    <dbReference type="NCBI Taxonomy" id="2716264"/>
    <lineage>
        <taxon>Bacteria</taxon>
        <taxon>Bacillati</taxon>
        <taxon>Bacillota</taxon>
        <taxon>Bacilli</taxon>
        <taxon>Bacillales</taxon>
        <taxon>Paenibacillaceae</taxon>
        <taxon>Paenibacillus</taxon>
    </lineage>
</organism>
<reference evidence="11" key="1">
    <citation type="submission" date="2020-03" db="EMBL/GenBank/DDBJ databases">
        <title>Draft sequencing of Paenibacilllus sp. S3N08.</title>
        <authorList>
            <person name="Kim D.-U."/>
        </authorList>
    </citation>
    <scope>NUCLEOTIDE SEQUENCE</scope>
    <source>
        <strain evidence="11">S3N08</strain>
    </source>
</reference>
<keyword evidence="6 9" id="KW-1133">Transmembrane helix</keyword>
<feature type="domain" description="Tripartite ATP-independent periplasmic transporters DctQ component" evidence="10">
    <location>
        <begin position="26"/>
        <end position="151"/>
    </location>
</feature>
<keyword evidence="4" id="KW-0997">Cell inner membrane</keyword>
<feature type="transmembrane region" description="Helical" evidence="9">
    <location>
        <begin position="130"/>
        <end position="148"/>
    </location>
</feature>
<keyword evidence="3" id="KW-1003">Cell membrane</keyword>
<evidence type="ECO:0000256" key="4">
    <source>
        <dbReference type="ARBA" id="ARBA00022519"/>
    </source>
</evidence>
<dbReference type="EMBL" id="JAAOIW010000024">
    <property type="protein sequence ID" value="NHN34933.1"/>
    <property type="molecule type" value="Genomic_DNA"/>
</dbReference>
<dbReference type="InterPro" id="IPR007387">
    <property type="entry name" value="TRAP_DctQ"/>
</dbReference>
<keyword evidence="12" id="KW-1185">Reference proteome</keyword>
<gene>
    <name evidence="11" type="ORF">G9U52_34895</name>
</gene>
<protein>
    <submittedName>
        <fullName evidence="11">TRAP transporter small permease</fullName>
    </submittedName>
</protein>
<dbReference type="Proteomes" id="UP001165962">
    <property type="component" value="Unassembled WGS sequence"/>
</dbReference>
<feature type="transmembrane region" description="Helical" evidence="9">
    <location>
        <begin position="7"/>
        <end position="30"/>
    </location>
</feature>
<name>A0ABX0JJH3_9BACL</name>
<proteinExistence type="inferred from homology"/>
<dbReference type="PANTHER" id="PTHR35011">
    <property type="entry name" value="2,3-DIKETO-L-GULONATE TRAP TRANSPORTER SMALL PERMEASE PROTEIN YIAM"/>
    <property type="match status" value="1"/>
</dbReference>
<keyword evidence="2" id="KW-0813">Transport</keyword>
<comment type="similarity">
    <text evidence="8">Belongs to the TRAP transporter small permease family.</text>
</comment>
<evidence type="ECO:0000256" key="7">
    <source>
        <dbReference type="ARBA" id="ARBA00023136"/>
    </source>
</evidence>
<evidence type="ECO:0000259" key="10">
    <source>
        <dbReference type="Pfam" id="PF04290"/>
    </source>
</evidence>
<evidence type="ECO:0000256" key="3">
    <source>
        <dbReference type="ARBA" id="ARBA00022475"/>
    </source>
</evidence>
<comment type="caution">
    <text evidence="11">The sequence shown here is derived from an EMBL/GenBank/DDBJ whole genome shotgun (WGS) entry which is preliminary data.</text>
</comment>
<keyword evidence="7 9" id="KW-0472">Membrane</keyword>
<comment type="subcellular location">
    <subcellularLocation>
        <location evidence="1">Cell inner membrane</location>
        <topology evidence="1">Multi-pass membrane protein</topology>
    </subcellularLocation>
</comment>
<feature type="transmembrane region" description="Helical" evidence="9">
    <location>
        <begin position="50"/>
        <end position="68"/>
    </location>
</feature>
<keyword evidence="5 9" id="KW-0812">Transmembrane</keyword>
<evidence type="ECO:0000256" key="8">
    <source>
        <dbReference type="ARBA" id="ARBA00038436"/>
    </source>
</evidence>
<accession>A0ABX0JJH3</accession>
<evidence type="ECO:0000256" key="1">
    <source>
        <dbReference type="ARBA" id="ARBA00004429"/>
    </source>
</evidence>
<feature type="transmembrane region" description="Helical" evidence="9">
    <location>
        <begin position="89"/>
        <end position="110"/>
    </location>
</feature>